<keyword evidence="7" id="KW-0560">Oxidoreductase</keyword>
<evidence type="ECO:0000259" key="10">
    <source>
        <dbReference type="PROSITE" id="PS51384"/>
    </source>
</evidence>
<dbReference type="SUPFAM" id="SSF63380">
    <property type="entry name" value="Riboflavin synthase domain-like"/>
    <property type="match status" value="1"/>
</dbReference>
<evidence type="ECO:0000256" key="4">
    <source>
        <dbReference type="ARBA" id="ARBA00022643"/>
    </source>
</evidence>
<dbReference type="InterPro" id="IPR023173">
    <property type="entry name" value="NADPH_Cyt_P450_Rdtase_alpha"/>
</dbReference>
<evidence type="ECO:0000256" key="2">
    <source>
        <dbReference type="ARBA" id="ARBA00001974"/>
    </source>
</evidence>
<evidence type="ECO:0000256" key="6">
    <source>
        <dbReference type="ARBA" id="ARBA00022857"/>
    </source>
</evidence>
<sequence>MLATPKMQTVLNLVQTSSKEELIWINGYIAGIINEQQATEVDNQKPIRVNNKITIVYATETGNSKQLATQFASIAKKNKLPVKLYSVDQYVFNQLPKENILIVVISTQGDGEPPAAAKVFFNSLFSENIQLNNLSYAVVGLGDSSYPEFCKAGVDVDTQLAKLGANRLQQLLKCDVEYEAVAMHWFHELLQILKNQQSPIQQQSQNNTISITGKNEKKFYEGYVTKQILLNDVGSTHNTYHIELSVADIDYLPGDSIGIYPENNPETVQSIVDCLQLNPNYIVEWRGEKFTIENLLKKKVNIHYLSEKWIQNYAQFVQCEIPLTRMDLLDLLKIYPINPKNQLNEIIQLLTPQLPRLYTIASAPNVHDDSLHLTVNLETFLVQQTIKYGVGSSYLKNLEVGSQLSFFVQKNKRFKLPESHIPVIMIAHGTGIAPFRSFLHQRDANGDEGLNWLFFENQNFVTDFLYQTEIQNWLALGHLNNLHVCFQKNIFQSSTLTEQLINNSDELLQLINNGAYIYVSGEKEYTGSVIDDALLQIMENKNGKEAALAKLQQLKKEGRYVKEIY</sequence>
<dbReference type="PANTHER" id="PTHR19384:SF128">
    <property type="entry name" value="NADPH OXIDOREDUCTASE A"/>
    <property type="match status" value="1"/>
</dbReference>
<dbReference type="Gene3D" id="2.40.30.10">
    <property type="entry name" value="Translation factors"/>
    <property type="match status" value="1"/>
</dbReference>
<evidence type="ECO:0000256" key="8">
    <source>
        <dbReference type="ARBA" id="ARBA00023192"/>
    </source>
</evidence>
<accession>A0A2W7RZL6</accession>
<keyword evidence="4" id="KW-0288">FMN</keyword>
<evidence type="ECO:0000313" key="11">
    <source>
        <dbReference type="EMBL" id="PZX65981.1"/>
    </source>
</evidence>
<proteinExistence type="predicted"/>
<dbReference type="InterPro" id="IPR017927">
    <property type="entry name" value="FAD-bd_FR_type"/>
</dbReference>
<dbReference type="PROSITE" id="PS50902">
    <property type="entry name" value="FLAVODOXIN_LIKE"/>
    <property type="match status" value="1"/>
</dbReference>
<dbReference type="GO" id="GO:0050660">
    <property type="term" value="F:flavin adenine dinucleotide binding"/>
    <property type="evidence" value="ECO:0007669"/>
    <property type="project" value="TreeGrafter"/>
</dbReference>
<evidence type="ECO:0000256" key="5">
    <source>
        <dbReference type="ARBA" id="ARBA00022827"/>
    </source>
</evidence>
<keyword evidence="5" id="KW-0274">FAD</keyword>
<organism evidence="11 12">
    <name type="scientific">Hydrotalea sandarakina</name>
    <dbReference type="NCBI Taxonomy" id="1004304"/>
    <lineage>
        <taxon>Bacteria</taxon>
        <taxon>Pseudomonadati</taxon>
        <taxon>Bacteroidota</taxon>
        <taxon>Chitinophagia</taxon>
        <taxon>Chitinophagales</taxon>
        <taxon>Chitinophagaceae</taxon>
        <taxon>Hydrotalea</taxon>
    </lineage>
</organism>
<dbReference type="InterPro" id="IPR017938">
    <property type="entry name" value="Riboflavin_synthase-like_b-brl"/>
</dbReference>
<comment type="cofactor">
    <cofactor evidence="1">
        <name>FMN</name>
        <dbReference type="ChEBI" id="CHEBI:58210"/>
    </cofactor>
</comment>
<dbReference type="GO" id="GO:0010181">
    <property type="term" value="F:FMN binding"/>
    <property type="evidence" value="ECO:0007669"/>
    <property type="project" value="InterPro"/>
</dbReference>
<keyword evidence="12" id="KW-1185">Reference proteome</keyword>
<dbReference type="PRINTS" id="PR00369">
    <property type="entry name" value="FLAVODOXIN"/>
</dbReference>
<dbReference type="Pfam" id="PF00258">
    <property type="entry name" value="Flavodoxin_1"/>
    <property type="match status" value="1"/>
</dbReference>
<comment type="caution">
    <text evidence="11">The sequence shown here is derived from an EMBL/GenBank/DDBJ whole genome shotgun (WGS) entry which is preliminary data.</text>
</comment>
<dbReference type="InterPro" id="IPR008254">
    <property type="entry name" value="Flavodoxin/NO_synth"/>
</dbReference>
<dbReference type="OrthoDB" id="9789468at2"/>
<dbReference type="InterPro" id="IPR039261">
    <property type="entry name" value="FNR_nucleotide-bd"/>
</dbReference>
<dbReference type="Proteomes" id="UP000249720">
    <property type="component" value="Unassembled WGS sequence"/>
</dbReference>
<evidence type="ECO:0000313" key="12">
    <source>
        <dbReference type="Proteomes" id="UP000249720"/>
    </source>
</evidence>
<evidence type="ECO:0000259" key="9">
    <source>
        <dbReference type="PROSITE" id="PS50902"/>
    </source>
</evidence>
<dbReference type="Pfam" id="PF00667">
    <property type="entry name" value="FAD_binding_1"/>
    <property type="match status" value="1"/>
</dbReference>
<keyword evidence="8" id="KW-0028">Amino-acid biosynthesis</keyword>
<dbReference type="PRINTS" id="PR00371">
    <property type="entry name" value="FPNCR"/>
</dbReference>
<dbReference type="EMBL" id="QKZV01000001">
    <property type="protein sequence ID" value="PZX65981.1"/>
    <property type="molecule type" value="Genomic_DNA"/>
</dbReference>
<dbReference type="PANTHER" id="PTHR19384">
    <property type="entry name" value="NITRIC OXIDE SYNTHASE-RELATED"/>
    <property type="match status" value="1"/>
</dbReference>
<name>A0A2W7RZL6_9BACT</name>
<dbReference type="GO" id="GO:0019344">
    <property type="term" value="P:cysteine biosynthetic process"/>
    <property type="evidence" value="ECO:0007669"/>
    <property type="project" value="UniProtKB-KW"/>
</dbReference>
<comment type="cofactor">
    <cofactor evidence="2">
        <name>FAD</name>
        <dbReference type="ChEBI" id="CHEBI:57692"/>
    </cofactor>
</comment>
<gene>
    <name evidence="11" type="ORF">LX80_00477</name>
</gene>
<dbReference type="GO" id="GO:0016491">
    <property type="term" value="F:oxidoreductase activity"/>
    <property type="evidence" value="ECO:0007669"/>
    <property type="project" value="UniProtKB-KW"/>
</dbReference>
<protein>
    <submittedName>
        <fullName evidence="11">Sulfite reductase (NADPH) flavoprotein alpha-component</fullName>
    </submittedName>
</protein>
<dbReference type="InterPro" id="IPR001709">
    <property type="entry name" value="Flavoprot_Pyr_Nucl_cyt_Rdtase"/>
</dbReference>
<keyword evidence="6" id="KW-0521">NADP</keyword>
<keyword evidence="8" id="KW-0198">Cysteine biosynthesis</keyword>
<dbReference type="SUPFAM" id="SSF52218">
    <property type="entry name" value="Flavoproteins"/>
    <property type="match status" value="1"/>
</dbReference>
<dbReference type="InterPro" id="IPR001433">
    <property type="entry name" value="OxRdtase_FAD/NAD-bd"/>
</dbReference>
<dbReference type="InterPro" id="IPR029039">
    <property type="entry name" value="Flavoprotein-like_sf"/>
</dbReference>
<dbReference type="Gene3D" id="3.40.50.360">
    <property type="match status" value="1"/>
</dbReference>
<evidence type="ECO:0000256" key="1">
    <source>
        <dbReference type="ARBA" id="ARBA00001917"/>
    </source>
</evidence>
<keyword evidence="3" id="KW-0285">Flavoprotein</keyword>
<dbReference type="GO" id="GO:0005829">
    <property type="term" value="C:cytosol"/>
    <property type="evidence" value="ECO:0007669"/>
    <property type="project" value="TreeGrafter"/>
</dbReference>
<reference evidence="11 12" key="1">
    <citation type="submission" date="2018-06" db="EMBL/GenBank/DDBJ databases">
        <title>Genomic Encyclopedia of Archaeal and Bacterial Type Strains, Phase II (KMG-II): from individual species to whole genera.</title>
        <authorList>
            <person name="Goeker M."/>
        </authorList>
    </citation>
    <scope>NUCLEOTIDE SEQUENCE [LARGE SCALE GENOMIC DNA]</scope>
    <source>
        <strain evidence="11 12">DSM 23241</strain>
    </source>
</reference>
<dbReference type="PROSITE" id="PS51384">
    <property type="entry name" value="FAD_FR"/>
    <property type="match status" value="1"/>
</dbReference>
<evidence type="ECO:0000256" key="7">
    <source>
        <dbReference type="ARBA" id="ARBA00023002"/>
    </source>
</evidence>
<feature type="domain" description="FAD-binding FR-type" evidence="10">
    <location>
        <begin position="217"/>
        <end position="417"/>
    </location>
</feature>
<dbReference type="Gene3D" id="3.40.50.80">
    <property type="entry name" value="Nucleotide-binding domain of ferredoxin-NADP reductase (FNR) module"/>
    <property type="match status" value="1"/>
</dbReference>
<dbReference type="Gene3D" id="1.20.990.10">
    <property type="entry name" value="NADPH-cytochrome p450 Reductase, Chain A, domain 3"/>
    <property type="match status" value="1"/>
</dbReference>
<feature type="domain" description="Flavodoxin-like" evidence="9">
    <location>
        <begin position="53"/>
        <end position="190"/>
    </location>
</feature>
<dbReference type="AlphaFoldDB" id="A0A2W7RZL6"/>
<dbReference type="SUPFAM" id="SSF52343">
    <property type="entry name" value="Ferredoxin reductase-like, C-terminal NADP-linked domain"/>
    <property type="match status" value="1"/>
</dbReference>
<evidence type="ECO:0000256" key="3">
    <source>
        <dbReference type="ARBA" id="ARBA00022630"/>
    </source>
</evidence>
<dbReference type="InterPro" id="IPR003097">
    <property type="entry name" value="CysJ-like_FAD-binding"/>
</dbReference>
<dbReference type="Pfam" id="PF00175">
    <property type="entry name" value="NAD_binding_1"/>
    <property type="match status" value="1"/>
</dbReference>
<dbReference type="InterPro" id="IPR001094">
    <property type="entry name" value="Flavdoxin-like"/>
</dbReference>